<proteinExistence type="predicted"/>
<dbReference type="AlphaFoldDB" id="A0A1Y1YLK5"/>
<organism evidence="3 4">
    <name type="scientific">Basidiobolus meristosporus CBS 931.73</name>
    <dbReference type="NCBI Taxonomy" id="1314790"/>
    <lineage>
        <taxon>Eukaryota</taxon>
        <taxon>Fungi</taxon>
        <taxon>Fungi incertae sedis</taxon>
        <taxon>Zoopagomycota</taxon>
        <taxon>Entomophthoromycotina</taxon>
        <taxon>Basidiobolomycetes</taxon>
        <taxon>Basidiobolales</taxon>
        <taxon>Basidiobolaceae</taxon>
        <taxon>Basidiobolus</taxon>
    </lineage>
</organism>
<evidence type="ECO:0000313" key="4">
    <source>
        <dbReference type="Proteomes" id="UP000193498"/>
    </source>
</evidence>
<name>A0A1Y1YLK5_9FUNG</name>
<comment type="caution">
    <text evidence="3">The sequence shown here is derived from an EMBL/GenBank/DDBJ whole genome shotgun (WGS) entry which is preliminary data.</text>
</comment>
<dbReference type="InParanoid" id="A0A1Y1YLK5"/>
<keyword evidence="4" id="KW-1185">Reference proteome</keyword>
<feature type="region of interest" description="Disordered" evidence="1">
    <location>
        <begin position="80"/>
        <end position="120"/>
    </location>
</feature>
<accession>A0A1Y1YLK5</accession>
<reference evidence="3 4" key="1">
    <citation type="submission" date="2016-07" db="EMBL/GenBank/DDBJ databases">
        <title>Pervasive Adenine N6-methylation of Active Genes in Fungi.</title>
        <authorList>
            <consortium name="DOE Joint Genome Institute"/>
            <person name="Mondo S.J."/>
            <person name="Dannebaum R.O."/>
            <person name="Kuo R.C."/>
            <person name="Labutti K."/>
            <person name="Haridas S."/>
            <person name="Kuo A."/>
            <person name="Salamov A."/>
            <person name="Ahrendt S.R."/>
            <person name="Lipzen A."/>
            <person name="Sullivan W."/>
            <person name="Andreopoulos W.B."/>
            <person name="Clum A."/>
            <person name="Lindquist E."/>
            <person name="Daum C."/>
            <person name="Ramamoorthy G.K."/>
            <person name="Gryganskyi A."/>
            <person name="Culley D."/>
            <person name="Magnuson J.K."/>
            <person name="James T.Y."/>
            <person name="O'Malley M.A."/>
            <person name="Stajich J.E."/>
            <person name="Spatafora J.W."/>
            <person name="Visel A."/>
            <person name="Grigoriev I.V."/>
        </authorList>
    </citation>
    <scope>NUCLEOTIDE SEQUENCE [LARGE SCALE GENOMIC DNA]</scope>
    <source>
        <strain evidence="3 4">CBS 931.73</strain>
    </source>
</reference>
<gene>
    <name evidence="3" type="ORF">K493DRAFT_313539</name>
    <name evidence="2" type="ORF">K493DRAFT_320761</name>
</gene>
<dbReference type="Proteomes" id="UP000193498">
    <property type="component" value="Unassembled WGS sequence"/>
</dbReference>
<evidence type="ECO:0000256" key="1">
    <source>
        <dbReference type="SAM" id="MobiDB-lite"/>
    </source>
</evidence>
<feature type="region of interest" description="Disordered" evidence="1">
    <location>
        <begin position="32"/>
        <end position="64"/>
    </location>
</feature>
<evidence type="ECO:0000313" key="2">
    <source>
        <dbReference type="EMBL" id="ORX81065.1"/>
    </source>
</evidence>
<evidence type="ECO:0000313" key="3">
    <source>
        <dbReference type="EMBL" id="ORX98713.1"/>
    </source>
</evidence>
<protein>
    <submittedName>
        <fullName evidence="3">Uncharacterized protein</fullName>
    </submittedName>
</protein>
<feature type="non-terminal residue" evidence="3">
    <location>
        <position position="120"/>
    </location>
</feature>
<dbReference type="EMBL" id="MCFE01000717">
    <property type="protein sequence ID" value="ORX81065.1"/>
    <property type="molecule type" value="Genomic_DNA"/>
</dbReference>
<sequence length="120" mass="12780">MQIAPTDSAAFIGGQALPLTRSDRRTFEYTRNLPAPAPVHTNRRGPSLSHIPPSVVPSQEQPISQTAELPVVRIRHKRSISFSSGSAAPRMNGSLSSGKSTIPLPGPRAVQPRPTVTALP</sequence>
<dbReference type="EMBL" id="MCFE01000109">
    <property type="protein sequence ID" value="ORX98713.1"/>
    <property type="molecule type" value="Genomic_DNA"/>
</dbReference>